<keyword evidence="3" id="KW-0328">Glycosyltransferase</keyword>
<evidence type="ECO:0000313" key="10">
    <source>
        <dbReference type="Proteomes" id="UP000198707"/>
    </source>
</evidence>
<dbReference type="GO" id="GO:0016763">
    <property type="term" value="F:pentosyltransferase activity"/>
    <property type="evidence" value="ECO:0007669"/>
    <property type="project" value="TreeGrafter"/>
</dbReference>
<feature type="transmembrane region" description="Helical" evidence="8">
    <location>
        <begin position="25"/>
        <end position="43"/>
    </location>
</feature>
<dbReference type="InterPro" id="IPR050297">
    <property type="entry name" value="LipidA_mod_glycosyltrf_83"/>
</dbReference>
<accession>A0A1H6SCU8</accession>
<feature type="transmembrane region" description="Helical" evidence="8">
    <location>
        <begin position="380"/>
        <end position="398"/>
    </location>
</feature>
<evidence type="ECO:0000256" key="7">
    <source>
        <dbReference type="ARBA" id="ARBA00023136"/>
    </source>
</evidence>
<reference evidence="10" key="1">
    <citation type="submission" date="2016-10" db="EMBL/GenBank/DDBJ databases">
        <authorList>
            <person name="Varghese N."/>
            <person name="Submissions S."/>
        </authorList>
    </citation>
    <scope>NUCLEOTIDE SEQUENCE [LARGE SCALE GENOMIC DNA]</scope>
    <source>
        <strain evidence="10">CGMCC 4.7038</strain>
    </source>
</reference>
<feature type="transmembrane region" description="Helical" evidence="8">
    <location>
        <begin position="225"/>
        <end position="249"/>
    </location>
</feature>
<proteinExistence type="predicted"/>
<feature type="transmembrane region" description="Helical" evidence="8">
    <location>
        <begin position="199"/>
        <end position="219"/>
    </location>
</feature>
<evidence type="ECO:0000256" key="6">
    <source>
        <dbReference type="ARBA" id="ARBA00022989"/>
    </source>
</evidence>
<evidence type="ECO:0000256" key="4">
    <source>
        <dbReference type="ARBA" id="ARBA00022679"/>
    </source>
</evidence>
<feature type="transmembrane region" description="Helical" evidence="8">
    <location>
        <begin position="455"/>
        <end position="473"/>
    </location>
</feature>
<evidence type="ECO:0000256" key="5">
    <source>
        <dbReference type="ARBA" id="ARBA00022692"/>
    </source>
</evidence>
<feature type="transmembrane region" description="Helical" evidence="8">
    <location>
        <begin position="285"/>
        <end position="305"/>
    </location>
</feature>
<keyword evidence="7 8" id="KW-0472">Membrane</keyword>
<dbReference type="Proteomes" id="UP000198707">
    <property type="component" value="Unassembled WGS sequence"/>
</dbReference>
<evidence type="ECO:0000256" key="3">
    <source>
        <dbReference type="ARBA" id="ARBA00022676"/>
    </source>
</evidence>
<keyword evidence="4 9" id="KW-0808">Transferase</keyword>
<dbReference type="PANTHER" id="PTHR33908:SF11">
    <property type="entry name" value="MEMBRANE PROTEIN"/>
    <property type="match status" value="1"/>
</dbReference>
<feature type="transmembrane region" description="Helical" evidence="8">
    <location>
        <begin position="105"/>
        <end position="125"/>
    </location>
</feature>
<keyword evidence="5 8" id="KW-0812">Transmembrane</keyword>
<name>A0A1H6SCU8_9ACTN</name>
<evidence type="ECO:0000256" key="1">
    <source>
        <dbReference type="ARBA" id="ARBA00004651"/>
    </source>
</evidence>
<organism evidence="9 10">
    <name type="scientific">Micromonospora phaseoli</name>
    <dbReference type="NCBI Taxonomy" id="1144548"/>
    <lineage>
        <taxon>Bacteria</taxon>
        <taxon>Bacillati</taxon>
        <taxon>Actinomycetota</taxon>
        <taxon>Actinomycetes</taxon>
        <taxon>Micromonosporales</taxon>
        <taxon>Micromonosporaceae</taxon>
        <taxon>Micromonospora</taxon>
    </lineage>
</organism>
<dbReference type="EMBL" id="FNYV01000001">
    <property type="protein sequence ID" value="SEI64626.1"/>
    <property type="molecule type" value="Genomic_DNA"/>
</dbReference>
<protein>
    <submittedName>
        <fullName evidence="9">4-amino-4-deoxy-L-arabinose transferase</fullName>
    </submittedName>
</protein>
<keyword evidence="2" id="KW-1003">Cell membrane</keyword>
<evidence type="ECO:0000256" key="8">
    <source>
        <dbReference type="SAM" id="Phobius"/>
    </source>
</evidence>
<keyword evidence="10" id="KW-1185">Reference proteome</keyword>
<evidence type="ECO:0000256" key="2">
    <source>
        <dbReference type="ARBA" id="ARBA00022475"/>
    </source>
</evidence>
<dbReference type="GO" id="GO:0005886">
    <property type="term" value="C:plasma membrane"/>
    <property type="evidence" value="ECO:0007669"/>
    <property type="project" value="UniProtKB-SubCell"/>
</dbReference>
<sequence length="574" mass="60041">MTAEAEAIRAADAGRSAPPARRGRVLPLLLVLGWLLGVAWRVWLARHAGMPFAHTDEDGYLHTARALAGGPGGFSSENETLRRIGYPLLIAPVFLPDRDFADTYLIVRIVNAAVNATLLPLAYLLGRRLPGLRRGPALAAATVAATVPAAVFHSAAAMTDAVLAPLLLAWLLAVHRLVERPGPAAAALGGALAGACHLVHSRGLVVVAAYAGLVLALVVRRRLGSAGLLVAVLPVFVAALANEIGVRLLGDTVHLLGNPPAGNDLWAVISGPGLAQVLASTGTQLWYLMVVTFGLAGLGGADAVLRLRRPGDEPGRWTTGVALVVTVGVAVGAEVVLAGVPDRVADAIYARYVQMLAPFWLLVGVGVLFTVAYRSLLRTAAVTVALLAVGGALVHLRLARALAGGAALRHGDFSAPDLAALTGGWQGMRPLVGAAIGVVGCLLLVLVARRRRARTVLLAALVVVNVATTQVIAERLIRPMADVGTPVPAVADLGIRPVDRVAVSTGVPYQVRYNLGHQVTWTEVPWFADRPPATADVVLARWAPGEPGDWDGTRHGFVRLGGDPARKWAAWRRQ</sequence>
<dbReference type="GO" id="GO:0009103">
    <property type="term" value="P:lipopolysaccharide biosynthetic process"/>
    <property type="evidence" value="ECO:0007669"/>
    <property type="project" value="UniProtKB-ARBA"/>
</dbReference>
<comment type="subcellular location">
    <subcellularLocation>
        <location evidence="1">Cell membrane</location>
        <topology evidence="1">Multi-pass membrane protein</topology>
    </subcellularLocation>
</comment>
<keyword evidence="6 8" id="KW-1133">Transmembrane helix</keyword>
<gene>
    <name evidence="9" type="ORF">SAMN05443287_101612</name>
</gene>
<dbReference type="OrthoDB" id="3462168at2"/>
<evidence type="ECO:0000313" key="9">
    <source>
        <dbReference type="EMBL" id="SEI64626.1"/>
    </source>
</evidence>
<feature type="transmembrane region" description="Helical" evidence="8">
    <location>
        <begin position="317"/>
        <end position="340"/>
    </location>
</feature>
<feature type="transmembrane region" description="Helical" evidence="8">
    <location>
        <begin position="431"/>
        <end position="448"/>
    </location>
</feature>
<dbReference type="RefSeq" id="WP_092374394.1">
    <property type="nucleotide sequence ID" value="NZ_BOPI01000057.1"/>
</dbReference>
<feature type="transmembrane region" description="Helical" evidence="8">
    <location>
        <begin position="137"/>
        <end position="155"/>
    </location>
</feature>
<dbReference type="AlphaFoldDB" id="A0A1H6SCU8"/>
<dbReference type="PANTHER" id="PTHR33908">
    <property type="entry name" value="MANNOSYLTRANSFERASE YKCB-RELATED"/>
    <property type="match status" value="1"/>
</dbReference>
<feature type="transmembrane region" description="Helical" evidence="8">
    <location>
        <begin position="352"/>
        <end position="373"/>
    </location>
</feature>